<name>A0A6C0KQE5_9ZZZZ</name>
<evidence type="ECO:0000313" key="1">
    <source>
        <dbReference type="EMBL" id="QHU18614.1"/>
    </source>
</evidence>
<reference evidence="1" key="1">
    <citation type="journal article" date="2020" name="Nature">
        <title>Giant virus diversity and host interactions through global metagenomics.</title>
        <authorList>
            <person name="Schulz F."/>
            <person name="Roux S."/>
            <person name="Paez-Espino D."/>
            <person name="Jungbluth S."/>
            <person name="Walsh D.A."/>
            <person name="Denef V.J."/>
            <person name="McMahon K.D."/>
            <person name="Konstantinidis K.T."/>
            <person name="Eloe-Fadrosh E.A."/>
            <person name="Kyrpides N.C."/>
            <person name="Woyke T."/>
        </authorList>
    </citation>
    <scope>NUCLEOTIDE SEQUENCE</scope>
    <source>
        <strain evidence="1">GVMAG-S-3300013006-158</strain>
    </source>
</reference>
<proteinExistence type="predicted"/>
<organism evidence="1">
    <name type="scientific">viral metagenome</name>
    <dbReference type="NCBI Taxonomy" id="1070528"/>
    <lineage>
        <taxon>unclassified sequences</taxon>
        <taxon>metagenomes</taxon>
        <taxon>organismal metagenomes</taxon>
    </lineage>
</organism>
<protein>
    <submittedName>
        <fullName evidence="1">Uncharacterized protein</fullName>
    </submittedName>
</protein>
<dbReference type="EMBL" id="MN740936">
    <property type="protein sequence ID" value="QHU18614.1"/>
    <property type="molecule type" value="Genomic_DNA"/>
</dbReference>
<dbReference type="AlphaFoldDB" id="A0A6C0KQE5"/>
<accession>A0A6C0KQE5</accession>
<sequence length="96" mass="10943">MTWLRETPYSLCYYLHMETCEELQGNDLGYSKNAKDWAIRRRVSKADKIGYETVSETAKASVTNESLINLRLLKVQSILYGNIEGNTTWGGLAYSN</sequence>